<sequence>MVEHNKTTLCFPFLNKKREETRARVSFRAHGARPMPGPGPRAVVASHRDEPFLFILRTGPAIPYPKNRGIKTAALWSKCGFLDLAGAQTPPVLHDVRDVKRPHRDGACQQPASEQLSPVSSAISQEYVFFNQEKEEGPIFT</sequence>
<evidence type="ECO:0000313" key="2">
    <source>
        <dbReference type="Proteomes" id="UP000821853"/>
    </source>
</evidence>
<gene>
    <name evidence="1" type="ORF">HPB48_014224</name>
</gene>
<dbReference type="AlphaFoldDB" id="A0A9J6FIW1"/>
<keyword evidence="2" id="KW-1185">Reference proteome</keyword>
<dbReference type="VEuPathDB" id="VectorBase:HLOH_049097"/>
<reference evidence="1 2" key="1">
    <citation type="journal article" date="2020" name="Cell">
        <title>Large-Scale Comparative Analyses of Tick Genomes Elucidate Their Genetic Diversity and Vector Capacities.</title>
        <authorList>
            <consortium name="Tick Genome and Microbiome Consortium (TIGMIC)"/>
            <person name="Jia N."/>
            <person name="Wang J."/>
            <person name="Shi W."/>
            <person name="Du L."/>
            <person name="Sun Y."/>
            <person name="Zhan W."/>
            <person name="Jiang J.F."/>
            <person name="Wang Q."/>
            <person name="Zhang B."/>
            <person name="Ji P."/>
            <person name="Bell-Sakyi L."/>
            <person name="Cui X.M."/>
            <person name="Yuan T.T."/>
            <person name="Jiang B.G."/>
            <person name="Yang W.F."/>
            <person name="Lam T.T."/>
            <person name="Chang Q.C."/>
            <person name="Ding S.J."/>
            <person name="Wang X.J."/>
            <person name="Zhu J.G."/>
            <person name="Ruan X.D."/>
            <person name="Zhao L."/>
            <person name="Wei J.T."/>
            <person name="Ye R.Z."/>
            <person name="Que T.C."/>
            <person name="Du C.H."/>
            <person name="Zhou Y.H."/>
            <person name="Cheng J.X."/>
            <person name="Dai P.F."/>
            <person name="Guo W.B."/>
            <person name="Han X.H."/>
            <person name="Huang E.J."/>
            <person name="Li L.F."/>
            <person name="Wei W."/>
            <person name="Gao Y.C."/>
            <person name="Liu J.Z."/>
            <person name="Shao H.Z."/>
            <person name="Wang X."/>
            <person name="Wang C.C."/>
            <person name="Yang T.C."/>
            <person name="Huo Q.B."/>
            <person name="Li W."/>
            <person name="Chen H.Y."/>
            <person name="Chen S.E."/>
            <person name="Zhou L.G."/>
            <person name="Ni X.B."/>
            <person name="Tian J.H."/>
            <person name="Sheng Y."/>
            <person name="Liu T."/>
            <person name="Pan Y.S."/>
            <person name="Xia L.Y."/>
            <person name="Li J."/>
            <person name="Zhao F."/>
            <person name="Cao W.C."/>
        </authorList>
    </citation>
    <scope>NUCLEOTIDE SEQUENCE [LARGE SCALE GENOMIC DNA]</scope>
    <source>
        <strain evidence="1">HaeL-2018</strain>
    </source>
</reference>
<accession>A0A9J6FIW1</accession>
<protein>
    <submittedName>
        <fullName evidence="1">Uncharacterized protein</fullName>
    </submittedName>
</protein>
<name>A0A9J6FIW1_HAELO</name>
<organism evidence="1 2">
    <name type="scientific">Haemaphysalis longicornis</name>
    <name type="common">Bush tick</name>
    <dbReference type="NCBI Taxonomy" id="44386"/>
    <lineage>
        <taxon>Eukaryota</taxon>
        <taxon>Metazoa</taxon>
        <taxon>Ecdysozoa</taxon>
        <taxon>Arthropoda</taxon>
        <taxon>Chelicerata</taxon>
        <taxon>Arachnida</taxon>
        <taxon>Acari</taxon>
        <taxon>Parasitiformes</taxon>
        <taxon>Ixodida</taxon>
        <taxon>Ixodoidea</taxon>
        <taxon>Ixodidae</taxon>
        <taxon>Haemaphysalinae</taxon>
        <taxon>Haemaphysalis</taxon>
    </lineage>
</organism>
<dbReference type="EMBL" id="JABSTR010000001">
    <property type="protein sequence ID" value="KAH9362994.1"/>
    <property type="molecule type" value="Genomic_DNA"/>
</dbReference>
<evidence type="ECO:0000313" key="1">
    <source>
        <dbReference type="EMBL" id="KAH9362994.1"/>
    </source>
</evidence>
<dbReference type="Proteomes" id="UP000821853">
    <property type="component" value="Chromosome 1"/>
</dbReference>
<comment type="caution">
    <text evidence="1">The sequence shown here is derived from an EMBL/GenBank/DDBJ whole genome shotgun (WGS) entry which is preliminary data.</text>
</comment>
<proteinExistence type="predicted"/>